<proteinExistence type="predicted"/>
<accession>A0A0B0MEG1</accession>
<sequence length="18" mass="2177">MYSWTITHARLVRESTKP</sequence>
<evidence type="ECO:0000313" key="2">
    <source>
        <dbReference type="Proteomes" id="UP000032142"/>
    </source>
</evidence>
<dbReference type="Proteomes" id="UP000032142">
    <property type="component" value="Unassembled WGS sequence"/>
</dbReference>
<dbReference type="EMBL" id="JRRC01135826">
    <property type="protein sequence ID" value="KHG00563.1"/>
    <property type="molecule type" value="Genomic_DNA"/>
</dbReference>
<dbReference type="AlphaFoldDB" id="A0A0B0MEG1"/>
<protein>
    <submittedName>
        <fullName evidence="1">Uncharacterized protein</fullName>
    </submittedName>
</protein>
<gene>
    <name evidence="1" type="ORF">F383_38971</name>
</gene>
<comment type="caution">
    <text evidence="1">The sequence shown here is derived from an EMBL/GenBank/DDBJ whole genome shotgun (WGS) entry which is preliminary data.</text>
</comment>
<keyword evidence="2" id="KW-1185">Reference proteome</keyword>
<name>A0A0B0MEG1_GOSAR</name>
<reference evidence="2" key="1">
    <citation type="submission" date="2014-09" db="EMBL/GenBank/DDBJ databases">
        <authorList>
            <person name="Mudge J."/>
            <person name="Ramaraj T."/>
            <person name="Lindquist I.E."/>
            <person name="Bharti A.K."/>
            <person name="Sundararajan A."/>
            <person name="Cameron C.T."/>
            <person name="Woodward J.E."/>
            <person name="May G.D."/>
            <person name="Brubaker C."/>
            <person name="Broadhvest J."/>
            <person name="Wilkins T.A."/>
        </authorList>
    </citation>
    <scope>NUCLEOTIDE SEQUENCE</scope>
    <source>
        <strain evidence="2">cv. AKA8401</strain>
    </source>
</reference>
<organism evidence="1 2">
    <name type="scientific">Gossypium arboreum</name>
    <name type="common">Tree cotton</name>
    <name type="synonym">Gossypium nanking</name>
    <dbReference type="NCBI Taxonomy" id="29729"/>
    <lineage>
        <taxon>Eukaryota</taxon>
        <taxon>Viridiplantae</taxon>
        <taxon>Streptophyta</taxon>
        <taxon>Embryophyta</taxon>
        <taxon>Tracheophyta</taxon>
        <taxon>Spermatophyta</taxon>
        <taxon>Magnoliopsida</taxon>
        <taxon>eudicotyledons</taxon>
        <taxon>Gunneridae</taxon>
        <taxon>Pentapetalae</taxon>
        <taxon>rosids</taxon>
        <taxon>malvids</taxon>
        <taxon>Malvales</taxon>
        <taxon>Malvaceae</taxon>
        <taxon>Malvoideae</taxon>
        <taxon>Gossypium</taxon>
    </lineage>
</organism>
<evidence type="ECO:0000313" key="1">
    <source>
        <dbReference type="EMBL" id="KHG00563.1"/>
    </source>
</evidence>